<evidence type="ECO:0000313" key="19">
    <source>
        <dbReference type="Proteomes" id="UP001489004"/>
    </source>
</evidence>
<dbReference type="InterPro" id="IPR034144">
    <property type="entry name" value="TOPRIM_TopoIII"/>
</dbReference>
<evidence type="ECO:0000256" key="8">
    <source>
        <dbReference type="ARBA" id="ARBA00023029"/>
    </source>
</evidence>
<dbReference type="SMART" id="SM00493">
    <property type="entry name" value="TOPRIM"/>
    <property type="match status" value="1"/>
</dbReference>
<evidence type="ECO:0000256" key="11">
    <source>
        <dbReference type="PROSITE-ProRule" id="PRU00047"/>
    </source>
</evidence>
<dbReference type="PANTHER" id="PTHR11390:SF21">
    <property type="entry name" value="DNA TOPOISOMERASE 3-ALPHA"/>
    <property type="match status" value="1"/>
</dbReference>
<evidence type="ECO:0000256" key="1">
    <source>
        <dbReference type="ARBA" id="ARBA00000213"/>
    </source>
</evidence>
<dbReference type="InterPro" id="IPR003601">
    <property type="entry name" value="Topo_IA_2"/>
</dbReference>
<evidence type="ECO:0000259" key="17">
    <source>
        <dbReference type="PROSITE" id="PS52039"/>
    </source>
</evidence>
<feature type="region of interest" description="Disordered" evidence="13">
    <location>
        <begin position="740"/>
        <end position="759"/>
    </location>
</feature>
<dbReference type="CDD" id="cd00186">
    <property type="entry name" value="TOP1Ac"/>
    <property type="match status" value="1"/>
</dbReference>
<dbReference type="Gene3D" id="1.10.460.10">
    <property type="entry name" value="Topoisomerase I, domain 2"/>
    <property type="match status" value="1"/>
</dbReference>
<dbReference type="SUPFAM" id="SSF57756">
    <property type="entry name" value="Retrovirus zinc finger-like domains"/>
    <property type="match status" value="1"/>
</dbReference>
<dbReference type="PROSITE" id="PS50158">
    <property type="entry name" value="ZF_CCHC"/>
    <property type="match status" value="1"/>
</dbReference>
<dbReference type="FunFam" id="3.40.50.140:FF:000003">
    <property type="entry name" value="DNA topoisomerase"/>
    <property type="match status" value="1"/>
</dbReference>
<comment type="function">
    <text evidence="12">Introduces a single-strand break via transesterification at a target site in duplex DNA. Releases the supercoiling and torsional tension of DNA introduced during the DNA replication and transcription by transiently cleaving and rejoining one strand of the DNA duplex. The scissile phosphodiester is attacked by the catalytic tyrosine of the enzyme, resulting in the formation of a DNA-(5'-phosphotyrosyl)-enzyme intermediate and the expulsion of a 3'-OH DNA strand.</text>
</comment>
<dbReference type="GO" id="GO:0005634">
    <property type="term" value="C:nucleus"/>
    <property type="evidence" value="ECO:0007669"/>
    <property type="project" value="TreeGrafter"/>
</dbReference>
<feature type="compositionally biased region" description="Gly residues" evidence="13">
    <location>
        <begin position="747"/>
        <end position="759"/>
    </location>
</feature>
<feature type="domain" description="Topo IA-type catalytic" evidence="17">
    <location>
        <begin position="168"/>
        <end position="600"/>
    </location>
</feature>
<dbReference type="EMBL" id="JALJOR010000008">
    <property type="protein sequence ID" value="KAK9812774.1"/>
    <property type="molecule type" value="Genomic_DNA"/>
</dbReference>
<dbReference type="InterPro" id="IPR000380">
    <property type="entry name" value="Topo_IA"/>
</dbReference>
<dbReference type="Gene3D" id="3.40.50.140">
    <property type="match status" value="1"/>
</dbReference>
<dbReference type="Pfam" id="PF00098">
    <property type="entry name" value="zf-CCHC"/>
    <property type="match status" value="1"/>
</dbReference>
<evidence type="ECO:0000256" key="7">
    <source>
        <dbReference type="ARBA" id="ARBA00022833"/>
    </source>
</evidence>
<evidence type="ECO:0000259" key="15">
    <source>
        <dbReference type="PROSITE" id="PS50880"/>
    </source>
</evidence>
<reference evidence="18 19" key="1">
    <citation type="journal article" date="2024" name="Nat. Commun.">
        <title>Phylogenomics reveals the evolutionary origins of lichenization in chlorophyte algae.</title>
        <authorList>
            <person name="Puginier C."/>
            <person name="Libourel C."/>
            <person name="Otte J."/>
            <person name="Skaloud P."/>
            <person name="Haon M."/>
            <person name="Grisel S."/>
            <person name="Petersen M."/>
            <person name="Berrin J.G."/>
            <person name="Delaux P.M."/>
            <person name="Dal Grande F."/>
            <person name="Keller J."/>
        </authorList>
    </citation>
    <scope>NUCLEOTIDE SEQUENCE [LARGE SCALE GENOMIC DNA]</scope>
    <source>
        <strain evidence="18 19">SAG 2043</strain>
    </source>
</reference>
<dbReference type="GO" id="GO:0006281">
    <property type="term" value="P:DNA repair"/>
    <property type="evidence" value="ECO:0007669"/>
    <property type="project" value="TreeGrafter"/>
</dbReference>
<gene>
    <name evidence="18" type="ORF">WJX72_003468</name>
</gene>
<keyword evidence="10 12" id="KW-0413">Isomerase</keyword>
<dbReference type="Pfam" id="PF06839">
    <property type="entry name" value="Zn_ribbon_GRF"/>
    <property type="match status" value="1"/>
</dbReference>
<dbReference type="GO" id="GO:0003677">
    <property type="term" value="F:DNA binding"/>
    <property type="evidence" value="ECO:0007669"/>
    <property type="project" value="UniProtKB-KW"/>
</dbReference>
<evidence type="ECO:0000256" key="10">
    <source>
        <dbReference type="ARBA" id="ARBA00023235"/>
    </source>
</evidence>
<dbReference type="InterPro" id="IPR013825">
    <property type="entry name" value="Topo_IA_cen_sub2"/>
</dbReference>
<comment type="cofactor">
    <cofactor evidence="2">
        <name>Mg(2+)</name>
        <dbReference type="ChEBI" id="CHEBI:18420"/>
    </cofactor>
</comment>
<feature type="domain" description="Toprim" evidence="15">
    <location>
        <begin position="6"/>
        <end position="150"/>
    </location>
</feature>
<dbReference type="EC" id="5.6.2.1" evidence="4 12"/>
<dbReference type="PANTHER" id="PTHR11390">
    <property type="entry name" value="PROKARYOTIC DNA TOPOISOMERASE"/>
    <property type="match status" value="1"/>
</dbReference>
<dbReference type="Gene3D" id="1.10.290.10">
    <property type="entry name" value="Topoisomerase I, domain 4"/>
    <property type="match status" value="1"/>
</dbReference>
<dbReference type="CDD" id="cd03362">
    <property type="entry name" value="TOPRIM_TopoIA_TopoIII"/>
    <property type="match status" value="1"/>
</dbReference>
<evidence type="ECO:0000313" key="18">
    <source>
        <dbReference type="EMBL" id="KAK9812774.1"/>
    </source>
</evidence>
<proteinExistence type="inferred from homology"/>
<dbReference type="SUPFAM" id="SSF56712">
    <property type="entry name" value="Prokaryotic type I DNA topoisomerase"/>
    <property type="match status" value="1"/>
</dbReference>
<keyword evidence="8 12" id="KW-0799">Topoisomerase</keyword>
<dbReference type="PROSITE" id="PS51999">
    <property type="entry name" value="ZF_GRF"/>
    <property type="match status" value="1"/>
</dbReference>
<keyword evidence="9 12" id="KW-0238">DNA-binding</keyword>
<evidence type="ECO:0000256" key="4">
    <source>
        <dbReference type="ARBA" id="ARBA00012891"/>
    </source>
</evidence>
<organism evidence="18 19">
    <name type="scientific">[Myrmecia] bisecta</name>
    <dbReference type="NCBI Taxonomy" id="41462"/>
    <lineage>
        <taxon>Eukaryota</taxon>
        <taxon>Viridiplantae</taxon>
        <taxon>Chlorophyta</taxon>
        <taxon>core chlorophytes</taxon>
        <taxon>Trebouxiophyceae</taxon>
        <taxon>Trebouxiales</taxon>
        <taxon>Trebouxiaceae</taxon>
        <taxon>Myrmecia</taxon>
    </lineage>
</organism>
<evidence type="ECO:0000256" key="2">
    <source>
        <dbReference type="ARBA" id="ARBA00001946"/>
    </source>
</evidence>
<comment type="similarity">
    <text evidence="3 12">Belongs to the type IA topoisomerase family.</text>
</comment>
<dbReference type="InterPro" id="IPR023406">
    <property type="entry name" value="Topo_IA_AS"/>
</dbReference>
<evidence type="ECO:0000259" key="16">
    <source>
        <dbReference type="PROSITE" id="PS51999"/>
    </source>
</evidence>
<dbReference type="AlphaFoldDB" id="A0AAW1PY40"/>
<evidence type="ECO:0000256" key="6">
    <source>
        <dbReference type="ARBA" id="ARBA00022771"/>
    </source>
</evidence>
<dbReference type="GO" id="GO:0031422">
    <property type="term" value="C:RecQ family helicase-topoisomerase III complex"/>
    <property type="evidence" value="ECO:0007669"/>
    <property type="project" value="TreeGrafter"/>
</dbReference>
<dbReference type="GO" id="GO:0006265">
    <property type="term" value="P:DNA topological change"/>
    <property type="evidence" value="ECO:0007669"/>
    <property type="project" value="InterPro"/>
</dbReference>
<evidence type="ECO:0000259" key="14">
    <source>
        <dbReference type="PROSITE" id="PS50158"/>
    </source>
</evidence>
<evidence type="ECO:0000256" key="12">
    <source>
        <dbReference type="RuleBase" id="RU362092"/>
    </source>
</evidence>
<dbReference type="InterPro" id="IPR010666">
    <property type="entry name" value="Znf_GRF"/>
</dbReference>
<dbReference type="InterPro" id="IPR013826">
    <property type="entry name" value="Topo_IA_cen_sub3"/>
</dbReference>
<feature type="compositionally biased region" description="Low complexity" evidence="13">
    <location>
        <begin position="825"/>
        <end position="835"/>
    </location>
</feature>
<dbReference type="InterPro" id="IPR013497">
    <property type="entry name" value="Topo_IA_cen"/>
</dbReference>
<dbReference type="InterPro" id="IPR023405">
    <property type="entry name" value="Topo_IA_core_domain"/>
</dbReference>
<feature type="compositionally biased region" description="Gly residues" evidence="13">
    <location>
        <begin position="836"/>
        <end position="845"/>
    </location>
</feature>
<dbReference type="SMART" id="SM00343">
    <property type="entry name" value="ZnF_C2HC"/>
    <property type="match status" value="1"/>
</dbReference>
<dbReference type="InterPro" id="IPR006171">
    <property type="entry name" value="TOPRIM_dom"/>
</dbReference>
<dbReference type="Pfam" id="PF01131">
    <property type="entry name" value="Topoisom_bac"/>
    <property type="match status" value="1"/>
</dbReference>
<dbReference type="PROSITE" id="PS00396">
    <property type="entry name" value="TOPO_IA_1"/>
    <property type="match status" value="1"/>
</dbReference>
<feature type="compositionally biased region" description="Low complexity" evidence="13">
    <location>
        <begin position="771"/>
        <end position="801"/>
    </location>
</feature>
<dbReference type="SMART" id="SM00436">
    <property type="entry name" value="TOP1Bc"/>
    <property type="match status" value="1"/>
</dbReference>
<accession>A0AAW1PY40</accession>
<keyword evidence="6 11" id="KW-0863">Zinc-finger</keyword>
<dbReference type="Proteomes" id="UP001489004">
    <property type="component" value="Unassembled WGS sequence"/>
</dbReference>
<evidence type="ECO:0000256" key="13">
    <source>
        <dbReference type="SAM" id="MobiDB-lite"/>
    </source>
</evidence>
<dbReference type="PROSITE" id="PS50880">
    <property type="entry name" value="TOPRIM"/>
    <property type="match status" value="1"/>
</dbReference>
<dbReference type="GO" id="GO:0008270">
    <property type="term" value="F:zinc ion binding"/>
    <property type="evidence" value="ECO:0007669"/>
    <property type="project" value="UniProtKB-KW"/>
</dbReference>
<dbReference type="Pfam" id="PF01751">
    <property type="entry name" value="Toprim"/>
    <property type="match status" value="1"/>
</dbReference>
<feature type="region of interest" description="Disordered" evidence="13">
    <location>
        <begin position="898"/>
        <end position="944"/>
    </location>
</feature>
<feature type="region of interest" description="Disordered" evidence="13">
    <location>
        <begin position="766"/>
        <end position="849"/>
    </location>
</feature>
<comment type="catalytic activity">
    <reaction evidence="1 12">
        <text>ATP-independent breakage of single-stranded DNA, followed by passage and rejoining.</text>
        <dbReference type="EC" id="5.6.2.1"/>
    </reaction>
</comment>
<evidence type="ECO:0000256" key="9">
    <source>
        <dbReference type="ARBA" id="ARBA00023125"/>
    </source>
</evidence>
<dbReference type="SMART" id="SM00437">
    <property type="entry name" value="TOP1Ac"/>
    <property type="match status" value="1"/>
</dbReference>
<keyword evidence="5" id="KW-0479">Metal-binding</keyword>
<dbReference type="GO" id="GO:0003917">
    <property type="term" value="F:DNA topoisomerase type I (single strand cut, ATP-independent) activity"/>
    <property type="evidence" value="ECO:0007669"/>
    <property type="project" value="UniProtKB-EC"/>
</dbReference>
<dbReference type="FunFam" id="1.10.290.10:FF:000003">
    <property type="entry name" value="DNA topoisomerase"/>
    <property type="match status" value="1"/>
</dbReference>
<keyword evidence="7" id="KW-0862">Zinc</keyword>
<evidence type="ECO:0000256" key="3">
    <source>
        <dbReference type="ARBA" id="ARBA00009446"/>
    </source>
</evidence>
<dbReference type="GO" id="GO:0006310">
    <property type="term" value="P:DNA recombination"/>
    <property type="evidence" value="ECO:0007669"/>
    <property type="project" value="TreeGrafter"/>
</dbReference>
<feature type="domain" description="GRF-type" evidence="16">
    <location>
        <begin position="852"/>
        <end position="895"/>
    </location>
</feature>
<feature type="domain" description="CCHC-type" evidence="14">
    <location>
        <begin position="967"/>
        <end position="982"/>
    </location>
</feature>
<protein>
    <recommendedName>
        <fullName evidence="4 12">DNA topoisomerase</fullName>
        <ecNumber evidence="4 12">5.6.2.1</ecNumber>
    </recommendedName>
</protein>
<dbReference type="InterPro" id="IPR036875">
    <property type="entry name" value="Znf_CCHC_sf"/>
</dbReference>
<dbReference type="InterPro" id="IPR001878">
    <property type="entry name" value="Znf_CCHC"/>
</dbReference>
<dbReference type="Gene3D" id="2.70.20.10">
    <property type="entry name" value="Topoisomerase I, domain 3"/>
    <property type="match status" value="1"/>
</dbReference>
<name>A0AAW1PY40_9CHLO</name>
<dbReference type="Gene3D" id="4.10.60.10">
    <property type="entry name" value="Zinc finger, CCHC-type"/>
    <property type="match status" value="1"/>
</dbReference>
<feature type="compositionally biased region" description="Gly residues" evidence="13">
    <location>
        <begin position="903"/>
        <end position="944"/>
    </location>
</feature>
<keyword evidence="19" id="KW-1185">Reference proteome</keyword>
<evidence type="ECO:0000256" key="5">
    <source>
        <dbReference type="ARBA" id="ARBA00022723"/>
    </source>
</evidence>
<dbReference type="InterPro" id="IPR003602">
    <property type="entry name" value="Topo_IA_DNA-bd_dom"/>
</dbReference>
<sequence length="989" mass="105611">MGSIINVLNVAEKPSVAKEVAKALSNNSAQFSQSCAPRCGLYTFGYTINGQRCNMVFTSVAGHLMELDFGAAHKKWHSCSPADLYGAPVHKSVPQDKEPLKRNLEQQARQCQWLVLWLDCDREGENIAFEVIDVCIKANPRLVIKRARFSALIARDLHRAVASLQPPNENDAKAVDARQEIDLRIGASFTRFQTLLLQNKFALDGAGPDDRQLFSYGPCQFPTLGLIVQRAWEIQAHISEPFWYIHVSLRTADQRACDFKWHRGRLFDHPAATTLYEVCIEEPLATVAKVEGKQRLRYPPYPLSTLEMQKKATQYLRLPGERIMKLAEELYQAGFLSYPRTETDSFDPGFDLQGIVADHVGDQRWGAHAQAIVNGTMWKPPGNGGHDDKAHPPIHPAKYSPGEADWSPEKKKLYEFVVRTFLATCSKAAVGFETRVDIDVAGEGFSTTGLMVTERNWLDVYPYTNWGGNDNLPVLQQGQQFMPTELMLKEGATQPPSRLAERDLISLMESYGIGTDATVAEHIQKQLERNYATKDANMTFWPSPLGEALVGGYRKMGLENLWLPDLRGKIEANITGVAQGQRSKQSVLDEAIQAFHADLIAAQQRQGVLEGEMALFFNRAAGGPGGNDANGQPQGDEIGACPLCSCRLMLRHPEGAPPNVVCTGQPLCKKSMYLPRATTHASVSDQVCAACGQNGVLHKVVLKFRRTAIPPGYPTEILGCIHCDQAIKGIVEACGGGRPPGASTNGQGQGAGPGYGGGRGGMGFDGGGGAAPAVRGRGRAAARAAVPARGRGTANTRGGTALRQGHQADGGNDLPCRRAVRGRGRAASSHASAARGGRGGRGGSSSNGIPLCPMHHQECLSKLSNTPANPGRQFFKCAHPSEADQCLRFMWADEWDGQALQAGGPGQGQGQGRGGSGGARGGGGGGQFGGFGGPGRGQGSLGGMGGSFMTATGHAGGGGGGAAGAPCFKCGQAGHCARDCPNQQAGGRY</sequence>
<dbReference type="PROSITE" id="PS52039">
    <property type="entry name" value="TOPO_IA_2"/>
    <property type="match status" value="1"/>
</dbReference>
<dbReference type="PRINTS" id="PR00417">
    <property type="entry name" value="PRTPISMRASEI"/>
</dbReference>
<dbReference type="InterPro" id="IPR013824">
    <property type="entry name" value="Topo_IA_cen_sub1"/>
</dbReference>
<comment type="caution">
    <text evidence="18">The sequence shown here is derived from an EMBL/GenBank/DDBJ whole genome shotgun (WGS) entry which is preliminary data.</text>
</comment>